<keyword evidence="2" id="KW-1185">Reference proteome</keyword>
<sequence length="432" mass="48342">MGYEAQKAVVMSDSNCVALASSSGDPAHESVAPAPLPVYGGRVGRGTCLPYRLTARSVMCGVEAERCLRGERATPGEKEVGNGVRESQGVAGVIEGCGESHRAGTSVIVFLSALHRLGYPYLDSWMVWMDPTPNRAGGLFRLVRRLPVPATAKDDFMRLHLEVLPVKLWLEARGIFVPWSTNCNLCDASETPQHLPDRRTEGDCDIEIVCRDFEESNTRINAHTYEEYAGELKQAIATHSVVRGTPGKRRLVPWWDAEIRRAIQRRQDVNREHRRALRTLGKAPETLRLWEEYKALKAKTHDIVEGKRQAHDCKKMADIRKGGRKAGEKIWRYIGTLDGKDSTPHLIDAENKGEVQNMKKLLDQHLHILFGMTQEGNEPDNMPTRSPYVKDSSLPTSTNDSQTVVGRVLVDRWQHCTGPGWNIGQSTERPRP</sequence>
<reference evidence="1 2" key="1">
    <citation type="journal article" date="2020" name="Cell">
        <title>Large-Scale Comparative Analyses of Tick Genomes Elucidate Their Genetic Diversity and Vector Capacities.</title>
        <authorList>
            <consortium name="Tick Genome and Microbiome Consortium (TIGMIC)"/>
            <person name="Jia N."/>
            <person name="Wang J."/>
            <person name="Shi W."/>
            <person name="Du L."/>
            <person name="Sun Y."/>
            <person name="Zhan W."/>
            <person name="Jiang J.F."/>
            <person name="Wang Q."/>
            <person name="Zhang B."/>
            <person name="Ji P."/>
            <person name="Bell-Sakyi L."/>
            <person name="Cui X.M."/>
            <person name="Yuan T.T."/>
            <person name="Jiang B.G."/>
            <person name="Yang W.F."/>
            <person name="Lam T.T."/>
            <person name="Chang Q.C."/>
            <person name="Ding S.J."/>
            <person name="Wang X.J."/>
            <person name="Zhu J.G."/>
            <person name="Ruan X.D."/>
            <person name="Zhao L."/>
            <person name="Wei J.T."/>
            <person name="Ye R.Z."/>
            <person name="Que T.C."/>
            <person name="Du C.H."/>
            <person name="Zhou Y.H."/>
            <person name="Cheng J.X."/>
            <person name="Dai P.F."/>
            <person name="Guo W.B."/>
            <person name="Han X.H."/>
            <person name="Huang E.J."/>
            <person name="Li L.F."/>
            <person name="Wei W."/>
            <person name="Gao Y.C."/>
            <person name="Liu J.Z."/>
            <person name="Shao H.Z."/>
            <person name="Wang X."/>
            <person name="Wang C.C."/>
            <person name="Yang T.C."/>
            <person name="Huo Q.B."/>
            <person name="Li W."/>
            <person name="Chen H.Y."/>
            <person name="Chen S.E."/>
            <person name="Zhou L.G."/>
            <person name="Ni X.B."/>
            <person name="Tian J.H."/>
            <person name="Sheng Y."/>
            <person name="Liu T."/>
            <person name="Pan Y.S."/>
            <person name="Xia L.Y."/>
            <person name="Li J."/>
            <person name="Zhao F."/>
            <person name="Cao W.C."/>
        </authorList>
    </citation>
    <scope>NUCLEOTIDE SEQUENCE [LARGE SCALE GENOMIC DNA]</scope>
    <source>
        <strain evidence="1">Iper-2018</strain>
    </source>
</reference>
<evidence type="ECO:0000313" key="1">
    <source>
        <dbReference type="EMBL" id="KAG0426783.1"/>
    </source>
</evidence>
<evidence type="ECO:0000313" key="2">
    <source>
        <dbReference type="Proteomes" id="UP000805193"/>
    </source>
</evidence>
<gene>
    <name evidence="1" type="ORF">HPB47_026131</name>
</gene>
<organism evidence="1 2">
    <name type="scientific">Ixodes persulcatus</name>
    <name type="common">Taiga tick</name>
    <dbReference type="NCBI Taxonomy" id="34615"/>
    <lineage>
        <taxon>Eukaryota</taxon>
        <taxon>Metazoa</taxon>
        <taxon>Ecdysozoa</taxon>
        <taxon>Arthropoda</taxon>
        <taxon>Chelicerata</taxon>
        <taxon>Arachnida</taxon>
        <taxon>Acari</taxon>
        <taxon>Parasitiformes</taxon>
        <taxon>Ixodida</taxon>
        <taxon>Ixodoidea</taxon>
        <taxon>Ixodidae</taxon>
        <taxon>Ixodinae</taxon>
        <taxon>Ixodes</taxon>
    </lineage>
</organism>
<dbReference type="EMBL" id="JABSTQ010009688">
    <property type="protein sequence ID" value="KAG0426783.1"/>
    <property type="molecule type" value="Genomic_DNA"/>
</dbReference>
<name>A0AC60PZY6_IXOPE</name>
<comment type="caution">
    <text evidence="1">The sequence shown here is derived from an EMBL/GenBank/DDBJ whole genome shotgun (WGS) entry which is preliminary data.</text>
</comment>
<protein>
    <submittedName>
        <fullName evidence="1">Uncharacterized protein</fullName>
    </submittedName>
</protein>
<accession>A0AC60PZY6</accession>
<dbReference type="Proteomes" id="UP000805193">
    <property type="component" value="Unassembled WGS sequence"/>
</dbReference>
<proteinExistence type="predicted"/>